<comment type="cofactor">
    <cofactor evidence="9">
        <name>[4Fe-4S] cluster</name>
        <dbReference type="ChEBI" id="CHEBI:49883"/>
    </cofactor>
    <text evidence="9">Binds 2 [4Fe-4S] clusters per subunit. One cluster is coordinated with 3 cysteines and an exchangeable S-adenosyl-L-methionine.</text>
</comment>
<evidence type="ECO:0000256" key="8">
    <source>
        <dbReference type="ARBA" id="ARBA00047326"/>
    </source>
</evidence>
<dbReference type="InterPro" id="IPR006638">
    <property type="entry name" value="Elp3/MiaA/NifB-like_rSAM"/>
</dbReference>
<dbReference type="Pfam" id="PF16881">
    <property type="entry name" value="LIAS_N"/>
    <property type="match status" value="1"/>
</dbReference>
<keyword evidence="3 9" id="KW-0808">Transferase</keyword>
<accession>A0A1V6LYH7</accession>
<keyword evidence="7 9" id="KW-0411">Iron-sulfur</keyword>
<comment type="function">
    <text evidence="9">Catalyzes the radical-mediated insertion of two sulfur atoms into the C-6 and C-8 positions of the octanoyl moiety bound to the lipoyl domains of lipoate-dependent enzymes, thereby converting the octanoylated domains into lipoylated derivatives.</text>
</comment>
<name>A0A1V6LYH7_9BACT</name>
<dbReference type="AlphaFoldDB" id="A0A1V6LYH7"/>
<dbReference type="PANTHER" id="PTHR10949:SF0">
    <property type="entry name" value="LIPOYL SYNTHASE, MITOCHONDRIAL"/>
    <property type="match status" value="1"/>
</dbReference>
<dbReference type="SFLD" id="SFLDF00271">
    <property type="entry name" value="lipoyl_synthase"/>
    <property type="match status" value="1"/>
</dbReference>
<dbReference type="HAMAP" id="MF_00206">
    <property type="entry name" value="Lipoyl_synth"/>
    <property type="match status" value="1"/>
</dbReference>
<dbReference type="GO" id="GO:0005737">
    <property type="term" value="C:cytoplasm"/>
    <property type="evidence" value="ECO:0007669"/>
    <property type="project" value="UniProtKB-SubCell"/>
</dbReference>
<dbReference type="InterPro" id="IPR058240">
    <property type="entry name" value="rSAM_sf"/>
</dbReference>
<comment type="pathway">
    <text evidence="9">Protein modification; protein lipoylation via endogenous pathway; protein N(6)-(lipoyl)lysine from octanoyl-[acyl-carrier-protein]: step 2/2.</text>
</comment>
<protein>
    <recommendedName>
        <fullName evidence="9">Lipoyl synthase</fullName>
        <ecNumber evidence="9">2.8.1.8</ecNumber>
    </recommendedName>
    <alternativeName>
        <fullName evidence="9">Lip-syn</fullName>
        <shortName evidence="9">LS</shortName>
    </alternativeName>
    <alternativeName>
        <fullName evidence="9">Lipoate synthase</fullName>
    </alternativeName>
    <alternativeName>
        <fullName evidence="9">Lipoic acid synthase</fullName>
    </alternativeName>
    <alternativeName>
        <fullName evidence="9">Sulfur insertion protein LipA</fullName>
    </alternativeName>
</protein>
<dbReference type="InterPro" id="IPR003698">
    <property type="entry name" value="Lipoyl_synth"/>
</dbReference>
<gene>
    <name evidence="9" type="primary">lipA</name>
    <name evidence="11" type="ORF">BIY37_09680</name>
</gene>
<dbReference type="FunFam" id="3.20.20.70:FF:000040">
    <property type="entry name" value="Lipoyl synthase"/>
    <property type="match status" value="1"/>
</dbReference>
<comment type="catalytic activity">
    <reaction evidence="8 9">
        <text>[[Fe-S] cluster scaffold protein carrying a second [4Fe-4S](2+) cluster] + N(6)-octanoyl-L-lysyl-[protein] + 2 oxidized [2Fe-2S]-[ferredoxin] + 2 S-adenosyl-L-methionine + 4 H(+) = [[Fe-S] cluster scaffold protein] + N(6)-[(R)-dihydrolipoyl]-L-lysyl-[protein] + 4 Fe(3+) + 2 hydrogen sulfide + 2 5'-deoxyadenosine + 2 L-methionine + 2 reduced [2Fe-2S]-[ferredoxin]</text>
        <dbReference type="Rhea" id="RHEA:16585"/>
        <dbReference type="Rhea" id="RHEA-COMP:9928"/>
        <dbReference type="Rhea" id="RHEA-COMP:10000"/>
        <dbReference type="Rhea" id="RHEA-COMP:10001"/>
        <dbReference type="Rhea" id="RHEA-COMP:10475"/>
        <dbReference type="Rhea" id="RHEA-COMP:14568"/>
        <dbReference type="Rhea" id="RHEA-COMP:14569"/>
        <dbReference type="ChEBI" id="CHEBI:15378"/>
        <dbReference type="ChEBI" id="CHEBI:17319"/>
        <dbReference type="ChEBI" id="CHEBI:29034"/>
        <dbReference type="ChEBI" id="CHEBI:29919"/>
        <dbReference type="ChEBI" id="CHEBI:33722"/>
        <dbReference type="ChEBI" id="CHEBI:33737"/>
        <dbReference type="ChEBI" id="CHEBI:33738"/>
        <dbReference type="ChEBI" id="CHEBI:57844"/>
        <dbReference type="ChEBI" id="CHEBI:59789"/>
        <dbReference type="ChEBI" id="CHEBI:78809"/>
        <dbReference type="ChEBI" id="CHEBI:83100"/>
        <dbReference type="EC" id="2.8.1.8"/>
    </reaction>
</comment>
<comment type="subcellular location">
    <subcellularLocation>
        <location evidence="9">Cytoplasm</location>
    </subcellularLocation>
</comment>
<dbReference type="EMBL" id="MJUW02000101">
    <property type="protein sequence ID" value="OQD45176.1"/>
    <property type="molecule type" value="Genomic_DNA"/>
</dbReference>
<keyword evidence="5 9" id="KW-0479">Metal-binding</keyword>
<evidence type="ECO:0000256" key="3">
    <source>
        <dbReference type="ARBA" id="ARBA00022679"/>
    </source>
</evidence>
<evidence type="ECO:0000313" key="12">
    <source>
        <dbReference type="Proteomes" id="UP000242219"/>
    </source>
</evidence>
<dbReference type="PANTHER" id="PTHR10949">
    <property type="entry name" value="LIPOYL SYNTHASE"/>
    <property type="match status" value="1"/>
</dbReference>
<reference evidence="11 12" key="1">
    <citation type="journal article" date="2016" name="Genome Announc.">
        <title>Draft Genome Sequence of the Anaerobic Ammonium-Oxidizing Bacterium 'Candidatus Brocadia sp. 40'.</title>
        <authorList>
            <person name="Ali M."/>
            <person name="Haroon M.F."/>
            <person name="Narita Y."/>
            <person name="Zhang L."/>
            <person name="Rangel Shaw D."/>
            <person name="Okabe S."/>
            <person name="Saikaly P.E."/>
        </authorList>
    </citation>
    <scope>NUCLEOTIDE SEQUENCE [LARGE SCALE GENOMIC DNA]</scope>
    <source>
        <strain evidence="11 12">40</strain>
    </source>
</reference>
<dbReference type="GO" id="GO:0051539">
    <property type="term" value="F:4 iron, 4 sulfur cluster binding"/>
    <property type="evidence" value="ECO:0007669"/>
    <property type="project" value="UniProtKB-UniRule"/>
</dbReference>
<dbReference type="GO" id="GO:0009249">
    <property type="term" value="P:protein lipoylation"/>
    <property type="evidence" value="ECO:0007669"/>
    <property type="project" value="UniProtKB-UniRule"/>
</dbReference>
<dbReference type="RefSeq" id="WP_070067622.1">
    <property type="nucleotide sequence ID" value="NZ_MJUW02000101.1"/>
</dbReference>
<dbReference type="NCBIfam" id="TIGR00510">
    <property type="entry name" value="lipA"/>
    <property type="match status" value="1"/>
</dbReference>
<feature type="binding site" evidence="9">
    <location>
        <position position="65"/>
    </location>
    <ligand>
        <name>[4Fe-4S] cluster</name>
        <dbReference type="ChEBI" id="CHEBI:49883"/>
        <label>2</label>
        <note>4Fe-4S-S-AdoMet</note>
    </ligand>
</feature>
<evidence type="ECO:0000256" key="5">
    <source>
        <dbReference type="ARBA" id="ARBA00022723"/>
    </source>
</evidence>
<evidence type="ECO:0000259" key="10">
    <source>
        <dbReference type="PROSITE" id="PS51918"/>
    </source>
</evidence>
<keyword evidence="1 9" id="KW-0004">4Fe-4S</keyword>
<evidence type="ECO:0000256" key="4">
    <source>
        <dbReference type="ARBA" id="ARBA00022691"/>
    </source>
</evidence>
<evidence type="ECO:0000313" key="11">
    <source>
        <dbReference type="EMBL" id="OQD45176.1"/>
    </source>
</evidence>
<dbReference type="SFLD" id="SFLDG01058">
    <property type="entry name" value="lipoyl_synthase_like"/>
    <property type="match status" value="1"/>
</dbReference>
<dbReference type="InterPro" id="IPR013785">
    <property type="entry name" value="Aldolase_TIM"/>
</dbReference>
<dbReference type="SFLD" id="SFLDS00029">
    <property type="entry name" value="Radical_SAM"/>
    <property type="match status" value="1"/>
</dbReference>
<keyword evidence="4 9" id="KW-0949">S-adenosyl-L-methionine</keyword>
<keyword evidence="2 9" id="KW-0963">Cytoplasm</keyword>
<comment type="similarity">
    <text evidence="9">Belongs to the radical SAM superfamily. Lipoyl synthase family.</text>
</comment>
<feature type="binding site" evidence="9">
    <location>
        <position position="271"/>
    </location>
    <ligand>
        <name>[4Fe-4S] cluster</name>
        <dbReference type="ChEBI" id="CHEBI:49883"/>
        <label>1</label>
    </ligand>
</feature>
<comment type="caution">
    <text evidence="11">The sequence shown here is derived from an EMBL/GenBank/DDBJ whole genome shotgun (WGS) entry which is preliminary data.</text>
</comment>
<proteinExistence type="inferred from homology"/>
<dbReference type="PROSITE" id="PS51918">
    <property type="entry name" value="RADICAL_SAM"/>
    <property type="match status" value="1"/>
</dbReference>
<dbReference type="PIRSF" id="PIRSF005963">
    <property type="entry name" value="Lipoyl_synth"/>
    <property type="match status" value="1"/>
</dbReference>
<dbReference type="UniPathway" id="UPA00538">
    <property type="reaction ID" value="UER00593"/>
</dbReference>
<evidence type="ECO:0000256" key="9">
    <source>
        <dbReference type="HAMAP-Rule" id="MF_00206"/>
    </source>
</evidence>
<feature type="binding site" evidence="9">
    <location>
        <position position="37"/>
    </location>
    <ligand>
        <name>[4Fe-4S] cluster</name>
        <dbReference type="ChEBI" id="CHEBI:49883"/>
        <label>1</label>
    </ligand>
</feature>
<evidence type="ECO:0000256" key="6">
    <source>
        <dbReference type="ARBA" id="ARBA00023004"/>
    </source>
</evidence>
<dbReference type="EC" id="2.8.1.8" evidence="9"/>
<dbReference type="SUPFAM" id="SSF102114">
    <property type="entry name" value="Radical SAM enzymes"/>
    <property type="match status" value="1"/>
</dbReference>
<feature type="binding site" evidence="9">
    <location>
        <position position="62"/>
    </location>
    <ligand>
        <name>[4Fe-4S] cluster</name>
        <dbReference type="ChEBI" id="CHEBI:49883"/>
        <label>2</label>
        <note>4Fe-4S-S-AdoMet</note>
    </ligand>
</feature>
<feature type="binding site" evidence="9">
    <location>
        <position position="43"/>
    </location>
    <ligand>
        <name>[4Fe-4S] cluster</name>
        <dbReference type="ChEBI" id="CHEBI:49883"/>
        <label>1</label>
    </ligand>
</feature>
<keyword evidence="12" id="KW-1185">Reference proteome</keyword>
<dbReference type="SMART" id="SM00729">
    <property type="entry name" value="Elp3"/>
    <property type="match status" value="1"/>
</dbReference>
<feature type="domain" description="Radical SAM core" evidence="10">
    <location>
        <begin position="44"/>
        <end position="260"/>
    </location>
</feature>
<feature type="binding site" evidence="9">
    <location>
        <position position="58"/>
    </location>
    <ligand>
        <name>[4Fe-4S] cluster</name>
        <dbReference type="ChEBI" id="CHEBI:49883"/>
        <label>2</label>
        <note>4Fe-4S-S-AdoMet</note>
    </ligand>
</feature>
<dbReference type="GO" id="GO:0046872">
    <property type="term" value="F:metal ion binding"/>
    <property type="evidence" value="ECO:0007669"/>
    <property type="project" value="UniProtKB-KW"/>
</dbReference>
<dbReference type="NCBIfam" id="NF009544">
    <property type="entry name" value="PRK12928.1"/>
    <property type="match status" value="1"/>
</dbReference>
<organism evidence="11 12">
    <name type="scientific">Candidatus Brocadia sapporoensis</name>
    <dbReference type="NCBI Taxonomy" id="392547"/>
    <lineage>
        <taxon>Bacteria</taxon>
        <taxon>Pseudomonadati</taxon>
        <taxon>Planctomycetota</taxon>
        <taxon>Candidatus Brocadiia</taxon>
        <taxon>Candidatus Brocadiales</taxon>
        <taxon>Candidatus Brocadiaceae</taxon>
        <taxon>Candidatus Brocadia</taxon>
    </lineage>
</organism>
<evidence type="ECO:0000256" key="1">
    <source>
        <dbReference type="ARBA" id="ARBA00022485"/>
    </source>
</evidence>
<dbReference type="GO" id="GO:0016992">
    <property type="term" value="F:lipoate synthase activity"/>
    <property type="evidence" value="ECO:0007669"/>
    <property type="project" value="UniProtKB-UniRule"/>
</dbReference>
<dbReference type="NCBIfam" id="NF004019">
    <property type="entry name" value="PRK05481.1"/>
    <property type="match status" value="1"/>
</dbReference>
<dbReference type="InterPro" id="IPR007197">
    <property type="entry name" value="rSAM"/>
</dbReference>
<dbReference type="Gene3D" id="3.20.20.70">
    <property type="entry name" value="Aldolase class I"/>
    <property type="match status" value="1"/>
</dbReference>
<evidence type="ECO:0000256" key="2">
    <source>
        <dbReference type="ARBA" id="ARBA00022490"/>
    </source>
</evidence>
<feature type="binding site" evidence="9">
    <location>
        <position position="32"/>
    </location>
    <ligand>
        <name>[4Fe-4S] cluster</name>
        <dbReference type="ChEBI" id="CHEBI:49883"/>
        <label>1</label>
    </ligand>
</feature>
<dbReference type="InterPro" id="IPR031691">
    <property type="entry name" value="LIAS_N"/>
</dbReference>
<sequence length="284" mass="32207">MRPNWLRIKLPSGKNFNEIRGILQENRLHTVCVEAMCPNIGECFERRTVTFLMLGNTCTRSCGFCAVKKGSPSGVDKEEPRRIAEAIQKIGLEYVVLTSVTRDDLPDGGASIYAEAITLIREYIKNCRIEVLIPDFCNSPDALDMVIHARPDIVNHNIETVPRLYSLVRPMANYGYSLKLLKDIRKKNPSLITKSGFMVGLGETWDEIIDVMGDIKNAQCDMLTIGQYLSPHKNALTVHRYYKPEEFERLRLEGERMGFHSIESGPLVRSSYHAHMQSCKILTS</sequence>
<dbReference type="Proteomes" id="UP000242219">
    <property type="component" value="Unassembled WGS sequence"/>
</dbReference>
<evidence type="ECO:0000256" key="7">
    <source>
        <dbReference type="ARBA" id="ARBA00023014"/>
    </source>
</evidence>
<dbReference type="Pfam" id="PF04055">
    <property type="entry name" value="Radical_SAM"/>
    <property type="match status" value="1"/>
</dbReference>
<keyword evidence="6 9" id="KW-0408">Iron</keyword>